<evidence type="ECO:0000256" key="3">
    <source>
        <dbReference type="ARBA" id="ARBA00022763"/>
    </source>
</evidence>
<dbReference type="InterPro" id="IPR011604">
    <property type="entry name" value="PDDEXK-like_dom_sf"/>
</dbReference>
<dbReference type="EC" id="5.6.2.4" evidence="12"/>
<dbReference type="InterPro" id="IPR027417">
    <property type="entry name" value="P-loop_NTPase"/>
</dbReference>
<evidence type="ECO:0000256" key="14">
    <source>
        <dbReference type="SAM" id="MobiDB-lite"/>
    </source>
</evidence>
<dbReference type="SUPFAM" id="SSF52980">
    <property type="entry name" value="Restriction endonuclease-like"/>
    <property type="match status" value="1"/>
</dbReference>
<dbReference type="PANTHER" id="PTHR11070:SF2">
    <property type="entry name" value="ATP-DEPENDENT DNA HELICASE SRS2"/>
    <property type="match status" value="1"/>
</dbReference>
<evidence type="ECO:0000256" key="7">
    <source>
        <dbReference type="ARBA" id="ARBA00022840"/>
    </source>
</evidence>
<evidence type="ECO:0000256" key="8">
    <source>
        <dbReference type="ARBA" id="ARBA00023125"/>
    </source>
</evidence>
<dbReference type="GO" id="GO:0000725">
    <property type="term" value="P:recombinational repair"/>
    <property type="evidence" value="ECO:0007669"/>
    <property type="project" value="TreeGrafter"/>
</dbReference>
<keyword evidence="3" id="KW-0227">DNA damage</keyword>
<dbReference type="InterPro" id="IPR011335">
    <property type="entry name" value="Restrct_endonuc-II-like"/>
</dbReference>
<keyword evidence="6" id="KW-0269">Exonuclease</keyword>
<dbReference type="Gene3D" id="1.10.486.10">
    <property type="entry name" value="PCRA, domain 4"/>
    <property type="match status" value="1"/>
</dbReference>
<feature type="domain" description="UvrD-like helicase C-terminal" evidence="16">
    <location>
        <begin position="499"/>
        <end position="796"/>
    </location>
</feature>
<dbReference type="GO" id="GO:0005829">
    <property type="term" value="C:cytosol"/>
    <property type="evidence" value="ECO:0007669"/>
    <property type="project" value="TreeGrafter"/>
</dbReference>
<dbReference type="SUPFAM" id="SSF52540">
    <property type="entry name" value="P-loop containing nucleoside triphosphate hydrolases"/>
    <property type="match status" value="1"/>
</dbReference>
<dbReference type="GO" id="GO:0003677">
    <property type="term" value="F:DNA binding"/>
    <property type="evidence" value="ECO:0007669"/>
    <property type="project" value="UniProtKB-KW"/>
</dbReference>
<keyword evidence="4" id="KW-0378">Hydrolase</keyword>
<feature type="region of interest" description="Disordered" evidence="14">
    <location>
        <begin position="919"/>
        <end position="941"/>
    </location>
</feature>
<name>A0A3B0WV93_9ZZZZ</name>
<dbReference type="InterPro" id="IPR038726">
    <property type="entry name" value="PDDEXK_AddAB-type"/>
</dbReference>
<keyword evidence="9" id="KW-0234">DNA repair</keyword>
<dbReference type="PROSITE" id="PS51198">
    <property type="entry name" value="UVRD_HELICASE_ATP_BIND"/>
    <property type="match status" value="1"/>
</dbReference>
<keyword evidence="2" id="KW-0547">Nucleotide-binding</keyword>
<sequence length="1151" mass="131846">MSIQAANPYINATVTASAGSGKTWMLVTRIIRLLLEGAEPGSILALTFTRKAAAEMQQRLSERLYQLATVEPAELARQLKDLGLDTHYELKARNLYEEHQYCDYPVRTLTFHSFCQDLLARFPLEADVPPDFSLLDSAELLIQQAREALFSDAALNMQGELAASLEQLMQLSGGLFNLDKVLNSFLQHRSDWWAYTDNRADNSESSFDYARQQMVQTLELDTDSLDSAPHFSAFFSDRTIEQLKTYAKLLALNPTKTNLQKADRLACCLATGPFNENSFAEVRICFIKKDGNVFALKDSATLRKKLGDDSADTLLELHELIPARILNTLETLKKIHTCQLNHHWFYCGEKFIEHYQTLKRQQRLLDFTDLEWCSYKLLQNSDNALWIQYKLDQQIQHLLIDEFQDTNPTQWQLILPLLEEMAAAEPEKQRSVFLVGDEKQSIYSFRRAKPELQLRASHWLTEHLNAQVFPLNRSWRSSPAIIHLVNAVFQQDEFKQTLPSFVEHRTHLEHLPGKVEALPLWHMTDLAEPDSGVYCRNPLKQPRPETPGIHQQEAQQIAQHIQQLVNNKTPVTEGNKTRALTCNDIFILLRKRAHVADYERALRDEGIAYLGTNRGTFLSCLEIQDMLALLSTLLTPFNNLALAQVLKSPLFSATDDDLQLIATVRNGNWFERIAQLSESLDEHHPVHRAWHYLTQWRALADRIPVHDLLDKIFSDADVHERYHRSTPEPLQPRVAANLTLFLEMALDLDGGRYPSLMHFLLYLRSLQRTQNDAPDEAPMETREPRVRIMTIHASKGLEAPVVYLADTINTSRDKSSLSTLVDWPVENRQPEHFQLIPSAKQQDNISAKLNQRHKDAQQREDANLLYVAITRARQYLFISGCQPDKGPFTNWYQPVFNALEQLTDNTGDAHLIYQYGESEPLNAETSNNPDTTEAGDEQPPFEINPALRQKIPRQKTQHIMASRATLAPSYADTTFQQNSLNHGSTDEDAQLRGTAIHRLLELLTSCNRHLNSATLKADILQQLANEIQPETDLQLENWFDIALQNIKHTNLQAIFSPDNALHVYNECPLQYPYKGQRVYGVIDRLILSEDEAVIVDYKTHASANAENLESLSQHYQQQMKLYSDGVKKLWPDRQVKAYLLFTECMSLFQMK</sequence>
<keyword evidence="5" id="KW-0347">Helicase</keyword>
<evidence type="ECO:0000256" key="12">
    <source>
        <dbReference type="ARBA" id="ARBA00034808"/>
    </source>
</evidence>
<dbReference type="InterPro" id="IPR014016">
    <property type="entry name" value="UvrD-like_ATP-bd"/>
</dbReference>
<keyword evidence="8" id="KW-0238">DNA-binding</keyword>
<dbReference type="PANTHER" id="PTHR11070">
    <property type="entry name" value="UVRD / RECB / PCRA DNA HELICASE FAMILY MEMBER"/>
    <property type="match status" value="1"/>
</dbReference>
<evidence type="ECO:0000256" key="4">
    <source>
        <dbReference type="ARBA" id="ARBA00022801"/>
    </source>
</evidence>
<evidence type="ECO:0000256" key="10">
    <source>
        <dbReference type="ARBA" id="ARBA00023235"/>
    </source>
</evidence>
<dbReference type="Pfam" id="PF00580">
    <property type="entry name" value="UvrD-helicase"/>
    <property type="match status" value="1"/>
</dbReference>
<evidence type="ECO:0000256" key="9">
    <source>
        <dbReference type="ARBA" id="ARBA00023204"/>
    </source>
</evidence>
<evidence type="ECO:0000259" key="15">
    <source>
        <dbReference type="PROSITE" id="PS51198"/>
    </source>
</evidence>
<keyword evidence="7" id="KW-0067">ATP-binding</keyword>
<dbReference type="Pfam" id="PF12705">
    <property type="entry name" value="PDDEXK_1"/>
    <property type="match status" value="1"/>
</dbReference>
<dbReference type="Gene3D" id="3.40.50.300">
    <property type="entry name" value="P-loop containing nucleotide triphosphate hydrolases"/>
    <property type="match status" value="4"/>
</dbReference>
<evidence type="ECO:0000256" key="11">
    <source>
        <dbReference type="ARBA" id="ARBA00034617"/>
    </source>
</evidence>
<gene>
    <name evidence="17" type="ORF">MNBD_GAMMA11-1975</name>
</gene>
<reference evidence="17" key="1">
    <citation type="submission" date="2018-06" db="EMBL/GenBank/DDBJ databases">
        <authorList>
            <person name="Zhirakovskaya E."/>
        </authorList>
    </citation>
    <scope>NUCLEOTIDE SEQUENCE</scope>
</reference>
<dbReference type="InterPro" id="IPR014017">
    <property type="entry name" value="DNA_helicase_UvrD-like_C"/>
</dbReference>
<dbReference type="GO" id="GO:0033202">
    <property type="term" value="C:DNA helicase complex"/>
    <property type="evidence" value="ECO:0007669"/>
    <property type="project" value="TreeGrafter"/>
</dbReference>
<evidence type="ECO:0000256" key="5">
    <source>
        <dbReference type="ARBA" id="ARBA00022806"/>
    </source>
</evidence>
<organism evidence="17">
    <name type="scientific">hydrothermal vent metagenome</name>
    <dbReference type="NCBI Taxonomy" id="652676"/>
    <lineage>
        <taxon>unclassified sequences</taxon>
        <taxon>metagenomes</taxon>
        <taxon>ecological metagenomes</taxon>
    </lineage>
</organism>
<comment type="catalytic activity">
    <reaction evidence="13">
        <text>ATP + H2O = ADP + phosphate + H(+)</text>
        <dbReference type="Rhea" id="RHEA:13065"/>
        <dbReference type="ChEBI" id="CHEBI:15377"/>
        <dbReference type="ChEBI" id="CHEBI:15378"/>
        <dbReference type="ChEBI" id="CHEBI:30616"/>
        <dbReference type="ChEBI" id="CHEBI:43474"/>
        <dbReference type="ChEBI" id="CHEBI:456216"/>
        <dbReference type="EC" id="5.6.2.4"/>
    </reaction>
</comment>
<dbReference type="AlphaFoldDB" id="A0A3B0WV93"/>
<keyword evidence="1" id="KW-0540">Nuclease</keyword>
<protein>
    <recommendedName>
        <fullName evidence="12">DNA 3'-5' helicase</fullName>
        <ecNumber evidence="12">5.6.2.4</ecNumber>
    </recommendedName>
</protein>
<dbReference type="Gene3D" id="3.90.320.10">
    <property type="match status" value="1"/>
</dbReference>
<evidence type="ECO:0000256" key="2">
    <source>
        <dbReference type="ARBA" id="ARBA00022741"/>
    </source>
</evidence>
<evidence type="ECO:0000256" key="6">
    <source>
        <dbReference type="ARBA" id="ARBA00022839"/>
    </source>
</evidence>
<proteinExistence type="predicted"/>
<dbReference type="EMBL" id="UOFG01000078">
    <property type="protein sequence ID" value="VAW59371.1"/>
    <property type="molecule type" value="Genomic_DNA"/>
</dbReference>
<evidence type="ECO:0000256" key="13">
    <source>
        <dbReference type="ARBA" id="ARBA00048988"/>
    </source>
</evidence>
<feature type="domain" description="UvrD-like helicase ATP-binding" evidence="15">
    <location>
        <begin position="1"/>
        <end position="478"/>
    </location>
</feature>
<dbReference type="Pfam" id="PF13361">
    <property type="entry name" value="UvrD_C"/>
    <property type="match status" value="1"/>
</dbReference>
<evidence type="ECO:0000259" key="16">
    <source>
        <dbReference type="PROSITE" id="PS51217"/>
    </source>
</evidence>
<dbReference type="PROSITE" id="PS51217">
    <property type="entry name" value="UVRD_HELICASE_CTER"/>
    <property type="match status" value="1"/>
</dbReference>
<keyword evidence="10" id="KW-0413">Isomerase</keyword>
<evidence type="ECO:0000313" key="17">
    <source>
        <dbReference type="EMBL" id="VAW59371.1"/>
    </source>
</evidence>
<comment type="catalytic activity">
    <reaction evidence="11">
        <text>Couples ATP hydrolysis with the unwinding of duplex DNA by translocating in the 3'-5' direction.</text>
        <dbReference type="EC" id="5.6.2.4"/>
    </reaction>
</comment>
<dbReference type="GO" id="GO:0004527">
    <property type="term" value="F:exonuclease activity"/>
    <property type="evidence" value="ECO:0007669"/>
    <property type="project" value="UniProtKB-KW"/>
</dbReference>
<dbReference type="InterPro" id="IPR000212">
    <property type="entry name" value="DNA_helicase_UvrD/REP"/>
</dbReference>
<evidence type="ECO:0000256" key="1">
    <source>
        <dbReference type="ARBA" id="ARBA00022722"/>
    </source>
</evidence>
<accession>A0A3B0WV93</accession>
<dbReference type="GO" id="GO:0043138">
    <property type="term" value="F:3'-5' DNA helicase activity"/>
    <property type="evidence" value="ECO:0007669"/>
    <property type="project" value="UniProtKB-EC"/>
</dbReference>
<dbReference type="GO" id="GO:0005524">
    <property type="term" value="F:ATP binding"/>
    <property type="evidence" value="ECO:0007669"/>
    <property type="project" value="UniProtKB-KW"/>
</dbReference>